<dbReference type="AlphaFoldDB" id="A0AAD9UXN9"/>
<feature type="transmembrane region" description="Helical" evidence="2">
    <location>
        <begin position="12"/>
        <end position="35"/>
    </location>
</feature>
<keyword evidence="2" id="KW-0812">Transmembrane</keyword>
<reference evidence="3" key="1">
    <citation type="journal article" date="2023" name="G3 (Bethesda)">
        <title>Whole genome assembly and annotation of the endangered Caribbean coral Acropora cervicornis.</title>
        <authorList>
            <person name="Selwyn J.D."/>
            <person name="Vollmer S.V."/>
        </authorList>
    </citation>
    <scope>NUCLEOTIDE SEQUENCE</scope>
    <source>
        <strain evidence="3">K2</strain>
    </source>
</reference>
<evidence type="ECO:0000256" key="2">
    <source>
        <dbReference type="SAM" id="Phobius"/>
    </source>
</evidence>
<organism evidence="3 4">
    <name type="scientific">Acropora cervicornis</name>
    <name type="common">Staghorn coral</name>
    <dbReference type="NCBI Taxonomy" id="6130"/>
    <lineage>
        <taxon>Eukaryota</taxon>
        <taxon>Metazoa</taxon>
        <taxon>Cnidaria</taxon>
        <taxon>Anthozoa</taxon>
        <taxon>Hexacorallia</taxon>
        <taxon>Scleractinia</taxon>
        <taxon>Astrocoeniina</taxon>
        <taxon>Acroporidae</taxon>
        <taxon>Acropora</taxon>
    </lineage>
</organism>
<reference evidence="3" key="2">
    <citation type="journal article" date="2023" name="Science">
        <title>Genomic signatures of disease resistance in endangered staghorn corals.</title>
        <authorList>
            <person name="Vollmer S.V."/>
            <person name="Selwyn J.D."/>
            <person name="Despard B.A."/>
            <person name="Roesel C.L."/>
        </authorList>
    </citation>
    <scope>NUCLEOTIDE SEQUENCE</scope>
    <source>
        <strain evidence="3">K2</strain>
    </source>
</reference>
<feature type="compositionally biased region" description="Polar residues" evidence="1">
    <location>
        <begin position="166"/>
        <end position="180"/>
    </location>
</feature>
<evidence type="ECO:0000313" key="3">
    <source>
        <dbReference type="EMBL" id="KAK2553400.1"/>
    </source>
</evidence>
<dbReference type="Proteomes" id="UP001249851">
    <property type="component" value="Unassembled WGS sequence"/>
</dbReference>
<accession>A0AAD9UXN9</accession>
<sequence length="481" mass="53111">KVWAYVKESENFLFFQNLLSMNSFTLLLVGNSTTLNCPPLTQPTADGYACEYTTWAYALFAIVAIIIAGIPFVVFVCYVHRKVKKKKQEARARGRGYSGSFESSSPYPYEVRDNHTPSDASTVSLAESRASVVPNYDEVSLNHRNAAANKTPTSGTNRTAGEPAGQRSSKSPHIPSNNQEKLVDQGGQFYDSVDVVSNVPKGPKQPSAKPSKQQYGHDVYSSVNKNPVYDDVKRQPSSNAAYSSVNKSPIYDEVEGSDRVDAFQALSVNVPETNAIPENPKSAILYEGTERTKGNDDERSPQYAVLEDSRTKYSNEDVNNKEQKGQRNSKQMQCSPKQTCDSPPYAVLENPNGYLPNDGDADQKQESYFKEQEQGLPSDDNQQETDPLSAVAVESPPSEKYITVLPPTPPKQNGVPSENTGLLESLESSDQMSPRGKSAAKSRTVLTMYAWKVDSNKEVYNFKETQRHASLRLTNSGFSLM</sequence>
<keyword evidence="2" id="KW-1133">Transmembrane helix</keyword>
<evidence type="ECO:0000313" key="4">
    <source>
        <dbReference type="Proteomes" id="UP001249851"/>
    </source>
</evidence>
<proteinExistence type="predicted"/>
<keyword evidence="2" id="KW-0472">Membrane</keyword>
<dbReference type="EMBL" id="JARQWQ010000078">
    <property type="protein sequence ID" value="KAK2553400.1"/>
    <property type="molecule type" value="Genomic_DNA"/>
</dbReference>
<gene>
    <name evidence="3" type="ORF">P5673_025379</name>
</gene>
<keyword evidence="4" id="KW-1185">Reference proteome</keyword>
<feature type="region of interest" description="Disordered" evidence="1">
    <location>
        <begin position="89"/>
        <end position="180"/>
    </location>
</feature>
<name>A0AAD9UXN9_ACRCE</name>
<feature type="compositionally biased region" description="Basic and acidic residues" evidence="1">
    <location>
        <begin position="307"/>
        <end position="325"/>
    </location>
</feature>
<feature type="compositionally biased region" description="Polar residues" evidence="1">
    <location>
        <begin position="235"/>
        <end position="244"/>
    </location>
</feature>
<feature type="region of interest" description="Disordered" evidence="1">
    <location>
        <begin position="194"/>
        <end position="244"/>
    </location>
</feature>
<feature type="compositionally biased region" description="Basic and acidic residues" evidence="1">
    <location>
        <begin position="361"/>
        <end position="373"/>
    </location>
</feature>
<evidence type="ECO:0000256" key="1">
    <source>
        <dbReference type="SAM" id="MobiDB-lite"/>
    </source>
</evidence>
<feature type="compositionally biased region" description="Basic and acidic residues" evidence="1">
    <location>
        <begin position="288"/>
        <end position="300"/>
    </location>
</feature>
<comment type="caution">
    <text evidence="3">The sequence shown here is derived from an EMBL/GenBank/DDBJ whole genome shotgun (WGS) entry which is preliminary data.</text>
</comment>
<feature type="transmembrane region" description="Helical" evidence="2">
    <location>
        <begin position="55"/>
        <end position="79"/>
    </location>
</feature>
<feature type="region of interest" description="Disordered" evidence="1">
    <location>
        <begin position="273"/>
        <end position="439"/>
    </location>
</feature>
<feature type="compositionally biased region" description="Polar residues" evidence="1">
    <location>
        <begin position="414"/>
        <end position="432"/>
    </location>
</feature>
<feature type="compositionally biased region" description="Polar residues" evidence="1">
    <location>
        <begin position="148"/>
        <end position="159"/>
    </location>
</feature>
<protein>
    <submittedName>
        <fullName evidence="3">Uncharacterized protein</fullName>
    </submittedName>
</protein>
<feature type="non-terminal residue" evidence="3">
    <location>
        <position position="1"/>
    </location>
</feature>
<feature type="compositionally biased region" description="Polar residues" evidence="1">
    <location>
        <begin position="326"/>
        <end position="341"/>
    </location>
</feature>